<proteinExistence type="predicted"/>
<organism evidence="1 2">
    <name type="scientific">Romanomermis culicivorax</name>
    <name type="common">Nematode worm</name>
    <dbReference type="NCBI Taxonomy" id="13658"/>
    <lineage>
        <taxon>Eukaryota</taxon>
        <taxon>Metazoa</taxon>
        <taxon>Ecdysozoa</taxon>
        <taxon>Nematoda</taxon>
        <taxon>Enoplea</taxon>
        <taxon>Dorylaimia</taxon>
        <taxon>Mermithida</taxon>
        <taxon>Mermithoidea</taxon>
        <taxon>Mermithidae</taxon>
        <taxon>Romanomermis</taxon>
    </lineage>
</organism>
<dbReference type="Proteomes" id="UP000887565">
    <property type="component" value="Unplaced"/>
</dbReference>
<keyword evidence="1" id="KW-1185">Reference proteome</keyword>
<name>A0A915KQQ9_ROMCU</name>
<sequence>MVSNSGKSTTRFLRPRLQTRLLQFA</sequence>
<evidence type="ECO:0000313" key="2">
    <source>
        <dbReference type="WBParaSite" id="nRc.2.0.1.t40804-RA"/>
    </source>
</evidence>
<accession>A0A915KQQ9</accession>
<protein>
    <submittedName>
        <fullName evidence="2">Uncharacterized protein</fullName>
    </submittedName>
</protein>
<dbReference type="AlphaFoldDB" id="A0A915KQQ9"/>
<reference evidence="2" key="1">
    <citation type="submission" date="2022-11" db="UniProtKB">
        <authorList>
            <consortium name="WormBaseParasite"/>
        </authorList>
    </citation>
    <scope>IDENTIFICATION</scope>
</reference>
<dbReference type="WBParaSite" id="nRc.2.0.1.t40804-RA">
    <property type="protein sequence ID" value="nRc.2.0.1.t40804-RA"/>
    <property type="gene ID" value="nRc.2.0.1.g40804"/>
</dbReference>
<evidence type="ECO:0000313" key="1">
    <source>
        <dbReference type="Proteomes" id="UP000887565"/>
    </source>
</evidence>